<accession>A0A4Q0U980</accession>
<reference evidence="1" key="1">
    <citation type="journal article" date="2021" name="PeerJ">
        <title>Extensive microbial diversity within the chicken gut microbiome revealed by metagenomics and culture.</title>
        <authorList>
            <person name="Gilroy R."/>
            <person name="Ravi A."/>
            <person name="Getino M."/>
            <person name="Pursley I."/>
            <person name="Horton D.L."/>
            <person name="Alikhan N.F."/>
            <person name="Baker D."/>
            <person name="Gharbi K."/>
            <person name="Hall N."/>
            <person name="Watson M."/>
            <person name="Adriaenssens E.M."/>
            <person name="Foster-Nyarko E."/>
            <person name="Jarju S."/>
            <person name="Secka A."/>
            <person name="Antonio M."/>
            <person name="Oren A."/>
            <person name="Chaudhuri R.R."/>
            <person name="La Ragione R."/>
            <person name="Hildebrand F."/>
            <person name="Pallen M.J."/>
        </authorList>
    </citation>
    <scope>NUCLEOTIDE SEQUENCE</scope>
    <source>
        <strain evidence="1">4100</strain>
    </source>
</reference>
<dbReference type="InterPro" id="IPR022742">
    <property type="entry name" value="Hydrolase_4"/>
</dbReference>
<organism evidence="1 2">
    <name type="scientific">Candidatus Amulumruptor caecigallinarius</name>
    <dbReference type="NCBI Taxonomy" id="2109911"/>
    <lineage>
        <taxon>Bacteria</taxon>
        <taxon>Pseudomonadati</taxon>
        <taxon>Bacteroidota</taxon>
        <taxon>Bacteroidia</taxon>
        <taxon>Bacteroidales</taxon>
        <taxon>Muribaculaceae</taxon>
        <taxon>Candidatus Amulumruptor</taxon>
    </lineage>
</organism>
<dbReference type="EMBL" id="DYXT01000051">
    <property type="protein sequence ID" value="HJE40030.1"/>
    <property type="molecule type" value="Genomic_DNA"/>
</dbReference>
<evidence type="ECO:0000313" key="1">
    <source>
        <dbReference type="EMBL" id="HJE40030.1"/>
    </source>
</evidence>
<dbReference type="Proteomes" id="UP000711407">
    <property type="component" value="Unassembled WGS sequence"/>
</dbReference>
<dbReference type="InterPro" id="IPR053145">
    <property type="entry name" value="AB_hydrolase_Est10"/>
</dbReference>
<protein>
    <submittedName>
        <fullName evidence="1">Alpha/beta hydrolase</fullName>
    </submittedName>
</protein>
<dbReference type="Gene3D" id="3.40.50.1820">
    <property type="entry name" value="alpha/beta hydrolase"/>
    <property type="match status" value="1"/>
</dbReference>
<dbReference type="PANTHER" id="PTHR43265">
    <property type="entry name" value="ESTERASE ESTD"/>
    <property type="match status" value="1"/>
</dbReference>
<dbReference type="InterPro" id="IPR029058">
    <property type="entry name" value="AB_hydrolase_fold"/>
</dbReference>
<reference evidence="1" key="2">
    <citation type="submission" date="2021-09" db="EMBL/GenBank/DDBJ databases">
        <authorList>
            <person name="Gilroy R."/>
        </authorList>
    </citation>
    <scope>NUCLEOTIDE SEQUENCE</scope>
    <source>
        <strain evidence="1">4100</strain>
    </source>
</reference>
<proteinExistence type="predicted"/>
<comment type="caution">
    <text evidence="1">The sequence shown here is derived from an EMBL/GenBank/DDBJ whole genome shotgun (WGS) entry which is preliminary data.</text>
</comment>
<name>A0A4Q0U980_9BACT</name>
<dbReference type="SUPFAM" id="SSF53474">
    <property type="entry name" value="alpha/beta-Hydrolases"/>
    <property type="match status" value="1"/>
</dbReference>
<evidence type="ECO:0000313" key="2">
    <source>
        <dbReference type="Proteomes" id="UP000711407"/>
    </source>
</evidence>
<dbReference type="Pfam" id="PF12146">
    <property type="entry name" value="Hydrolase_4"/>
    <property type="match status" value="1"/>
</dbReference>
<dbReference type="AlphaFoldDB" id="A0A4Q0U980"/>
<sequence>MANPYKILKLTIAVSTILLGTTSARAINGSWRGDLDMGFSSLPLVFNFSDKGDSTTCTLDSPNQNVYGLPLTVDYVSTDSVAVTAGSIGATFTGKVTTNEIIGTFSQRGYKFPLILKPEIPLSERRPQTPQPPFPYQAVDTTFYSADGTALCGTLTFPSDFDKGKTPICVFVTGSGPQNRDEELFEHKPFAVISDFLARNGVATFRFDDRGTGESKGDFAAATIGTFRDDAKAALSFARTFTNGSCGIIGHSEGGTLALMLAQEGLPDFVVSLAGMAISGKETILAQNKRLMDRMGFDKTSIDNSMTLINAVFDEIIRQNKDRGSAPIDIDVIASSLGVSAPPAIMQNIKRNVTNATPYFASMLTTDVRKGMSKISCPVLALNGSLDTQVSANDNLDAISNGIVTATVVMLPGLNHLFQHATTGEMEEYAQIKETISPEVLSAILSYIRNLK</sequence>
<keyword evidence="1" id="KW-0378">Hydrolase</keyword>
<dbReference type="GO" id="GO:0052689">
    <property type="term" value="F:carboxylic ester hydrolase activity"/>
    <property type="evidence" value="ECO:0007669"/>
    <property type="project" value="TreeGrafter"/>
</dbReference>
<gene>
    <name evidence="1" type="ORF">K8V47_09790</name>
</gene>
<dbReference type="PANTHER" id="PTHR43265:SF1">
    <property type="entry name" value="ESTERASE ESTD"/>
    <property type="match status" value="1"/>
</dbReference>